<feature type="transmembrane region" description="Helical" evidence="1">
    <location>
        <begin position="6"/>
        <end position="28"/>
    </location>
</feature>
<dbReference type="EMBL" id="LN899822">
    <property type="protein sequence ID" value="CUV58894.1"/>
    <property type="molecule type" value="Genomic_DNA"/>
</dbReference>
<evidence type="ECO:0000313" key="5">
    <source>
        <dbReference type="EMBL" id="CUV32509.1"/>
    </source>
</evidence>
<sequence>MALFRYRVGVIPVILGCGAAGLAIRLLAG</sequence>
<evidence type="ECO:0000313" key="2">
    <source>
        <dbReference type="EMBL" id="CUV21378.1"/>
    </source>
</evidence>
<protein>
    <recommendedName>
        <fullName evidence="9">Transmembrane protein</fullName>
    </recommendedName>
</protein>
<dbReference type="EMBL" id="LN899824">
    <property type="protein sequence ID" value="CUV28181.1"/>
    <property type="molecule type" value="Genomic_DNA"/>
</dbReference>
<gene>
    <name evidence="2" type="ORF">PSS4_v1_3190003</name>
    <name evidence="8" type="ORF">RD1301_v1_80020</name>
    <name evidence="3" type="ORF">RUN1744_v1_280041</name>
    <name evidence="4" type="ORF">RUN1985_v1_170101</name>
    <name evidence="7" type="ORF">RUN215_v1_1510005</name>
    <name evidence="5" type="ORF">TD1301_v1_80005</name>
    <name evidence="6" type="ORF">TF3108_v1_530032</name>
</gene>
<keyword evidence="1" id="KW-1133">Transmembrane helix</keyword>
<proteinExistence type="predicted"/>
<accession>A0A0S4UL68</accession>
<evidence type="ECO:0000313" key="8">
    <source>
        <dbReference type="EMBL" id="CUV58894.1"/>
    </source>
</evidence>
<evidence type="ECO:0000256" key="1">
    <source>
        <dbReference type="SAM" id="Phobius"/>
    </source>
</evidence>
<keyword evidence="1" id="KW-0812">Transmembrane</keyword>
<name>A0A0S4UL68_RALSL</name>
<evidence type="ECO:0000313" key="4">
    <source>
        <dbReference type="EMBL" id="CUV28181.1"/>
    </source>
</evidence>
<dbReference type="EMBL" id="LN899826">
    <property type="protein sequence ID" value="CUV40651.1"/>
    <property type="molecule type" value="Genomic_DNA"/>
</dbReference>
<dbReference type="EMBL" id="LN899825">
    <property type="protein sequence ID" value="CUV32509.1"/>
    <property type="molecule type" value="Genomic_DNA"/>
</dbReference>
<reference evidence="3" key="1">
    <citation type="submission" date="2015-10" db="EMBL/GenBank/DDBJ databases">
        <authorList>
            <person name="Gilbert D.G."/>
        </authorList>
    </citation>
    <scope>NUCLEOTIDE SEQUENCE</scope>
    <source>
        <strain evidence="3">Phyl III-seqv23</strain>
    </source>
</reference>
<dbReference type="EMBL" id="LN899820">
    <property type="protein sequence ID" value="CUV57834.1"/>
    <property type="molecule type" value="Genomic_DNA"/>
</dbReference>
<dbReference type="AlphaFoldDB" id="A0A0S4UL68"/>
<evidence type="ECO:0000313" key="3">
    <source>
        <dbReference type="EMBL" id="CUV22942.1"/>
    </source>
</evidence>
<evidence type="ECO:0008006" key="9">
    <source>
        <dbReference type="Google" id="ProtNLM"/>
    </source>
</evidence>
<keyword evidence="1" id="KW-0472">Membrane</keyword>
<evidence type="ECO:0000313" key="7">
    <source>
        <dbReference type="EMBL" id="CUV57834.1"/>
    </source>
</evidence>
<evidence type="ECO:0000313" key="6">
    <source>
        <dbReference type="EMBL" id="CUV40651.1"/>
    </source>
</evidence>
<organism evidence="3">
    <name type="scientific">Ralstonia solanacearum</name>
    <name type="common">Pseudomonas solanacearum</name>
    <dbReference type="NCBI Taxonomy" id="305"/>
    <lineage>
        <taxon>Bacteria</taxon>
        <taxon>Pseudomonadati</taxon>
        <taxon>Pseudomonadota</taxon>
        <taxon>Betaproteobacteria</taxon>
        <taxon>Burkholderiales</taxon>
        <taxon>Burkholderiaceae</taxon>
        <taxon>Ralstonia</taxon>
        <taxon>Ralstonia solanacearum species complex</taxon>
    </lineage>
</organism>
<dbReference type="EMBL" id="LN899823">
    <property type="protein sequence ID" value="CUV22942.1"/>
    <property type="molecule type" value="Genomic_DNA"/>
</dbReference>
<dbReference type="EMBL" id="LN899821">
    <property type="protein sequence ID" value="CUV21378.1"/>
    <property type="molecule type" value="Genomic_DNA"/>
</dbReference>